<proteinExistence type="predicted"/>
<gene>
    <name evidence="1" type="primary">gadC_3</name>
    <name evidence="1" type="ORF">NCTC12965_03764</name>
</gene>
<dbReference type="AlphaFoldDB" id="A0A4U9UZ24"/>
<reference evidence="1" key="1">
    <citation type="submission" date="2019-05" db="EMBL/GenBank/DDBJ databases">
        <authorList>
            <consortium name="Pathogen Informatics"/>
        </authorList>
    </citation>
    <scope>NUCLEOTIDE SEQUENCE [LARGE SCALE GENOMIC DNA]</scope>
    <source>
        <strain evidence="1">NCTC12965</strain>
    </source>
</reference>
<accession>A0A4U9UZ24</accession>
<name>A0A4U9UZ24_SERFO</name>
<dbReference type="EMBL" id="CABEEZ010000077">
    <property type="protein sequence ID" value="VTR35241.1"/>
    <property type="molecule type" value="Genomic_DNA"/>
</dbReference>
<sequence>MYVTMLGGVFPGGCGLSRSLSMRCMIKRLKATNLKLVPVSTDSAPEGHFFIHPRARSAHHIFVDDKQVH</sequence>
<organism evidence="1">
    <name type="scientific">Serratia fonticola</name>
    <dbReference type="NCBI Taxonomy" id="47917"/>
    <lineage>
        <taxon>Bacteria</taxon>
        <taxon>Pseudomonadati</taxon>
        <taxon>Pseudomonadota</taxon>
        <taxon>Gammaproteobacteria</taxon>
        <taxon>Enterobacterales</taxon>
        <taxon>Yersiniaceae</taxon>
        <taxon>Serratia</taxon>
    </lineage>
</organism>
<protein>
    <submittedName>
        <fullName evidence="1">Extreme acid sensitivity protein</fullName>
    </submittedName>
</protein>
<evidence type="ECO:0000313" key="1">
    <source>
        <dbReference type="EMBL" id="VTR35241.1"/>
    </source>
</evidence>